<dbReference type="Proteomes" id="UP000243686">
    <property type="component" value="Unassembled WGS sequence"/>
</dbReference>
<evidence type="ECO:0000313" key="5">
    <source>
        <dbReference type="EMBL" id="OON17340.1"/>
    </source>
</evidence>
<keyword evidence="2" id="KW-1015">Disulfide bond</keyword>
<accession>A0A1S8WS44</accession>
<organism evidence="5 6">
    <name type="scientific">Opisthorchis viverrini</name>
    <name type="common">Southeast Asian liver fluke</name>
    <dbReference type="NCBI Taxonomy" id="6198"/>
    <lineage>
        <taxon>Eukaryota</taxon>
        <taxon>Metazoa</taxon>
        <taxon>Spiralia</taxon>
        <taxon>Lophotrochozoa</taxon>
        <taxon>Platyhelminthes</taxon>
        <taxon>Trematoda</taxon>
        <taxon>Digenea</taxon>
        <taxon>Opisthorchiida</taxon>
        <taxon>Opisthorchiata</taxon>
        <taxon>Opisthorchiidae</taxon>
        <taxon>Opisthorchis</taxon>
    </lineage>
</organism>
<dbReference type="CDD" id="cd00041">
    <property type="entry name" value="CUB"/>
    <property type="match status" value="2"/>
</dbReference>
<dbReference type="InterPro" id="IPR035914">
    <property type="entry name" value="Sperma_CUB_dom_sf"/>
</dbReference>
<keyword evidence="1" id="KW-0677">Repeat</keyword>
<dbReference type="PANTHER" id="PTHR24251">
    <property type="entry name" value="OVOCHYMASE-RELATED"/>
    <property type="match status" value="1"/>
</dbReference>
<evidence type="ECO:0000256" key="1">
    <source>
        <dbReference type="ARBA" id="ARBA00022737"/>
    </source>
</evidence>
<sequence>MHNQPSSRCHHVPKLPAAISQRFALDFYNWRSTKLFHSLEFSRISGKKNSQNEVSYGLFQLIYEKRPVATWAQVGQGSEELLDSYLPGHALPVKCINNRLFNSEDRSENEVTRNESFYACCSTLSSGNVTSPGYPNAYPNRLRYTWIIVQPLGCIIQLNFSDFLFIYSRAWHPRRHPTCTARSLINFQLERNFDFVSVYNVFGDEMGTVIDRWSGTELPASVQSTSNALRIYMKTDGSVAHKGFAVKYQTRNTKCRINSDRPDSYIESYGYALGYPEKLNLTWHISQTEGCTIRIDFRKFKLGGFGNFLGVYHGQRHASRSLTIWAGNTLPPSVESTSNKLVVEWINDGSDRRNEFSAHYSSSEFNSSIRHKIVHIEPLDISESNKLNSPNGV</sequence>
<dbReference type="InterPro" id="IPR000859">
    <property type="entry name" value="CUB_dom"/>
</dbReference>
<dbReference type="AlphaFoldDB" id="A0A1S8WS44"/>
<dbReference type="Pfam" id="PF00431">
    <property type="entry name" value="CUB"/>
    <property type="match status" value="3"/>
</dbReference>
<evidence type="ECO:0000313" key="6">
    <source>
        <dbReference type="Proteomes" id="UP000243686"/>
    </source>
</evidence>
<dbReference type="SMART" id="SM00042">
    <property type="entry name" value="CUB"/>
    <property type="match status" value="2"/>
</dbReference>
<protein>
    <submittedName>
        <fullName evidence="5">CUB domain protein</fullName>
    </submittedName>
</protein>
<proteinExistence type="predicted"/>
<keyword evidence="6" id="KW-1185">Reference proteome</keyword>
<feature type="domain" description="CUB" evidence="4">
    <location>
        <begin position="107"/>
        <end position="251"/>
    </location>
</feature>
<gene>
    <name evidence="5" type="ORF">X801_06822</name>
</gene>
<dbReference type="PROSITE" id="PS01180">
    <property type="entry name" value="CUB"/>
    <property type="match status" value="2"/>
</dbReference>
<name>A0A1S8WS44_OPIVI</name>
<comment type="caution">
    <text evidence="3">Lacks conserved residue(s) required for the propagation of feature annotation.</text>
</comment>
<evidence type="ECO:0000256" key="2">
    <source>
        <dbReference type="ARBA" id="ARBA00023157"/>
    </source>
</evidence>
<evidence type="ECO:0000259" key="4">
    <source>
        <dbReference type="PROSITE" id="PS01180"/>
    </source>
</evidence>
<evidence type="ECO:0000256" key="3">
    <source>
        <dbReference type="PROSITE-ProRule" id="PRU00059"/>
    </source>
</evidence>
<feature type="domain" description="CUB" evidence="4">
    <location>
        <begin position="255"/>
        <end position="363"/>
    </location>
</feature>
<reference evidence="5 6" key="1">
    <citation type="submission" date="2015-03" db="EMBL/GenBank/DDBJ databases">
        <title>Draft genome of the nematode, Opisthorchis viverrini.</title>
        <authorList>
            <person name="Mitreva M."/>
        </authorList>
    </citation>
    <scope>NUCLEOTIDE SEQUENCE [LARGE SCALE GENOMIC DNA]</scope>
    <source>
        <strain evidence="5">Khon Kaen</strain>
    </source>
</reference>
<dbReference type="Gene3D" id="2.60.120.290">
    <property type="entry name" value="Spermadhesin, CUB domain"/>
    <property type="match status" value="2"/>
</dbReference>
<dbReference type="EMBL" id="KV895503">
    <property type="protein sequence ID" value="OON17340.1"/>
    <property type="molecule type" value="Genomic_DNA"/>
</dbReference>
<dbReference type="PANTHER" id="PTHR24251:SF30">
    <property type="entry name" value="MEMBRANE FRIZZLED-RELATED PROTEIN"/>
    <property type="match status" value="1"/>
</dbReference>
<dbReference type="SUPFAM" id="SSF49854">
    <property type="entry name" value="Spermadhesin, CUB domain"/>
    <property type="match status" value="2"/>
</dbReference>